<keyword evidence="4" id="KW-1185">Reference proteome</keyword>
<feature type="signal peptide" evidence="2">
    <location>
        <begin position="1"/>
        <end position="29"/>
    </location>
</feature>
<evidence type="ECO:0000313" key="3">
    <source>
        <dbReference type="EMBL" id="QDZ20758.1"/>
    </source>
</evidence>
<gene>
    <name evidence="3" type="ORF">A3770_04p32760</name>
</gene>
<accession>A0A5B8MJH0</accession>
<sequence>MSSFHRRVVSLSLLICLALGTATAPGCYGQNERSPDAIDDRRQALQDRRARARQRIQERREEALARREGMREEARSRREEIFARMRARREEMPDSLLPPLTEEAGDELLVSQNTTIEDVLWTGEDVIELGAGDEVVPTNLTETE</sequence>
<dbReference type="Proteomes" id="UP000316726">
    <property type="component" value="Chromosome 4"/>
</dbReference>
<feature type="region of interest" description="Disordered" evidence="1">
    <location>
        <begin position="25"/>
        <end position="54"/>
    </location>
</feature>
<feature type="compositionally biased region" description="Basic and acidic residues" evidence="1">
    <location>
        <begin position="33"/>
        <end position="54"/>
    </location>
</feature>
<protein>
    <submittedName>
        <fullName evidence="3">Uncharacterized protein</fullName>
    </submittedName>
</protein>
<evidence type="ECO:0000313" key="4">
    <source>
        <dbReference type="Proteomes" id="UP000316726"/>
    </source>
</evidence>
<dbReference type="EMBL" id="CP031037">
    <property type="protein sequence ID" value="QDZ20758.1"/>
    <property type="molecule type" value="Genomic_DNA"/>
</dbReference>
<feature type="chain" id="PRO_5023141119" evidence="2">
    <location>
        <begin position="30"/>
        <end position="144"/>
    </location>
</feature>
<proteinExistence type="predicted"/>
<dbReference type="AlphaFoldDB" id="A0A5B8MJH0"/>
<keyword evidence="2" id="KW-0732">Signal</keyword>
<evidence type="ECO:0000256" key="1">
    <source>
        <dbReference type="SAM" id="MobiDB-lite"/>
    </source>
</evidence>
<name>A0A5B8MJH0_9CHLO</name>
<organism evidence="3 4">
    <name type="scientific">Chloropicon primus</name>
    <dbReference type="NCBI Taxonomy" id="1764295"/>
    <lineage>
        <taxon>Eukaryota</taxon>
        <taxon>Viridiplantae</taxon>
        <taxon>Chlorophyta</taxon>
        <taxon>Chloropicophyceae</taxon>
        <taxon>Chloropicales</taxon>
        <taxon>Chloropicaceae</taxon>
        <taxon>Chloropicon</taxon>
    </lineage>
</organism>
<evidence type="ECO:0000256" key="2">
    <source>
        <dbReference type="SAM" id="SignalP"/>
    </source>
</evidence>
<reference evidence="3 4" key="1">
    <citation type="submission" date="2018-07" db="EMBL/GenBank/DDBJ databases">
        <title>The complete nuclear genome of the prasinophyte Chloropicon primus (CCMP1205).</title>
        <authorList>
            <person name="Pombert J.-F."/>
            <person name="Otis C."/>
            <person name="Turmel M."/>
            <person name="Lemieux C."/>
        </authorList>
    </citation>
    <scope>NUCLEOTIDE SEQUENCE [LARGE SCALE GENOMIC DNA]</scope>
    <source>
        <strain evidence="3 4">CCMP1205</strain>
    </source>
</reference>